<dbReference type="EC" id="1.4.3.5" evidence="1"/>
<accession>A0ABU9GM21</accession>
<dbReference type="RefSeq" id="WP_341596254.1">
    <property type="nucleotide sequence ID" value="NZ_JBAKAZ010000004.1"/>
</dbReference>
<dbReference type="EMBL" id="JBAKAZ010000004">
    <property type="protein sequence ID" value="MEL0628304.1"/>
    <property type="molecule type" value="Genomic_DNA"/>
</dbReference>
<sequence>MMENRWHQGEQLIQELAGTKQKMVVVGQKYIREYMPLQHQQFFQAQTMIFIAYRDATATIKSSVLFGEVGFIYSPSDTELWINTQNPMSDFRHDEVTVGDRIGLLGIEFNTKRRNRVNAIITEINQKYMKVSVLQSYGNCPKYIQPKTLVTNPQYDPSGLISKTTLNNDIESLIVQSDTFFIASYFDDGKQKRNRGADISHRGGEVGFVKVNESGQLLVEDYPGNGFFNTLGNLMANPRACLLFCDWRGGHALQIKVTCEIIWSDKASETQRTLCFTPQEFTVLSNSLAFRHKA</sequence>
<dbReference type="EC" id="1.-.-.-" evidence="1"/>
<keyword evidence="2" id="KW-1185">Reference proteome</keyword>
<dbReference type="PANTHER" id="PTHR42815:SF2">
    <property type="entry name" value="FAD-BINDING, PUTATIVE (AFU_ORTHOLOGUE AFUA_6G07600)-RELATED"/>
    <property type="match status" value="1"/>
</dbReference>
<dbReference type="SUPFAM" id="SSF50475">
    <property type="entry name" value="FMN-binding split barrel"/>
    <property type="match status" value="1"/>
</dbReference>
<comment type="caution">
    <text evidence="1">The sequence shown here is derived from an EMBL/GenBank/DDBJ whole genome shotgun (WGS) entry which is preliminary data.</text>
</comment>
<organism evidence="1 2">
    <name type="scientific">Psychromonas aquatilis</name>
    <dbReference type="NCBI Taxonomy" id="2005072"/>
    <lineage>
        <taxon>Bacteria</taxon>
        <taxon>Pseudomonadati</taxon>
        <taxon>Pseudomonadota</taxon>
        <taxon>Gammaproteobacteria</taxon>
        <taxon>Alteromonadales</taxon>
        <taxon>Psychromonadaceae</taxon>
        <taxon>Psychromonas</taxon>
    </lineage>
</organism>
<protein>
    <submittedName>
        <fullName evidence="1">Pyridoxamine 5'-phosphate oxidase family protein</fullName>
        <ecNumber evidence="1">1.-.-.-</ecNumber>
        <ecNumber evidence="1">1.4.3.5</ecNumber>
    </submittedName>
</protein>
<dbReference type="Gene3D" id="2.30.110.10">
    <property type="entry name" value="Electron Transport, Fmn-binding Protein, Chain A"/>
    <property type="match status" value="1"/>
</dbReference>
<dbReference type="GO" id="GO:0004733">
    <property type="term" value="F:pyridoxamine phosphate oxidase activity"/>
    <property type="evidence" value="ECO:0007669"/>
    <property type="project" value="UniProtKB-EC"/>
</dbReference>
<evidence type="ECO:0000313" key="2">
    <source>
        <dbReference type="Proteomes" id="UP001369082"/>
    </source>
</evidence>
<gene>
    <name evidence="1" type="ORF">V6256_01670</name>
</gene>
<proteinExistence type="predicted"/>
<keyword evidence="1" id="KW-0560">Oxidoreductase</keyword>
<dbReference type="Proteomes" id="UP001369082">
    <property type="component" value="Unassembled WGS sequence"/>
</dbReference>
<dbReference type="InterPro" id="IPR012349">
    <property type="entry name" value="Split_barrel_FMN-bd"/>
</dbReference>
<evidence type="ECO:0000313" key="1">
    <source>
        <dbReference type="EMBL" id="MEL0628304.1"/>
    </source>
</evidence>
<dbReference type="PANTHER" id="PTHR42815">
    <property type="entry name" value="FAD-BINDING, PUTATIVE (AFU_ORTHOLOGUE AFUA_6G07600)-RELATED"/>
    <property type="match status" value="1"/>
</dbReference>
<reference evidence="1 2" key="1">
    <citation type="submission" date="2024-02" db="EMBL/GenBank/DDBJ databases">
        <title>Bacteria isolated from the canopy kelp, Nereocystis luetkeana.</title>
        <authorList>
            <person name="Pfister C.A."/>
            <person name="Younker I.T."/>
            <person name="Light S.H."/>
        </authorList>
    </citation>
    <scope>NUCLEOTIDE SEQUENCE [LARGE SCALE GENOMIC DNA]</scope>
    <source>
        <strain evidence="1 2">TI.1.05</strain>
    </source>
</reference>
<name>A0ABU9GM21_9GAMM</name>